<evidence type="ECO:0000256" key="8">
    <source>
        <dbReference type="ARBA" id="ARBA00023002"/>
    </source>
</evidence>
<keyword evidence="9 17" id="KW-0472">Membrane</keyword>
<evidence type="ECO:0000256" key="10">
    <source>
        <dbReference type="ARBA" id="ARBA00025694"/>
    </source>
</evidence>
<dbReference type="GO" id="GO:0004129">
    <property type="term" value="F:cytochrome-c oxidase activity"/>
    <property type="evidence" value="ECO:0007669"/>
    <property type="project" value="InterPro"/>
</dbReference>
<feature type="domain" description="Heme-copper oxidase subunit III family profile" evidence="18">
    <location>
        <begin position="43"/>
        <end position="222"/>
    </location>
</feature>
<protein>
    <recommendedName>
        <fullName evidence="4">Cytochrome bo(3) ubiquinol oxidase subunit 3</fullName>
    </recommendedName>
    <alternativeName>
        <fullName evidence="13">Cytochrome o ubiquinol oxidase subunit 3</fullName>
    </alternativeName>
    <alternativeName>
        <fullName evidence="11">Oxidase bo(3) subunit 3</fullName>
    </alternativeName>
    <alternativeName>
        <fullName evidence="14">Ubiquinol oxidase polypeptide III</fullName>
    </alternativeName>
    <alternativeName>
        <fullName evidence="12">Ubiquinol oxidase subunit 3</fullName>
    </alternativeName>
</protein>
<evidence type="ECO:0000256" key="2">
    <source>
        <dbReference type="ARBA" id="ARBA00010581"/>
    </source>
</evidence>
<dbReference type="GO" id="GO:0005886">
    <property type="term" value="C:plasma membrane"/>
    <property type="evidence" value="ECO:0007669"/>
    <property type="project" value="UniProtKB-SubCell"/>
</dbReference>
<evidence type="ECO:0000256" key="16">
    <source>
        <dbReference type="SAM" id="MobiDB-lite"/>
    </source>
</evidence>
<dbReference type="Pfam" id="PF00510">
    <property type="entry name" value="COX3"/>
    <property type="match status" value="1"/>
</dbReference>
<evidence type="ECO:0000256" key="1">
    <source>
        <dbReference type="ARBA" id="ARBA00004651"/>
    </source>
</evidence>
<evidence type="ECO:0000313" key="20">
    <source>
        <dbReference type="Proteomes" id="UP000004949"/>
    </source>
</evidence>
<keyword evidence="6 15" id="KW-0812">Transmembrane</keyword>
<dbReference type="PATRIC" id="fig|1088869.3.peg.1617"/>
<comment type="similarity">
    <text evidence="2 15">Belongs to the cytochrome c oxidase subunit 3 family.</text>
</comment>
<evidence type="ECO:0000259" key="18">
    <source>
        <dbReference type="PROSITE" id="PS50253"/>
    </source>
</evidence>
<evidence type="ECO:0000313" key="19">
    <source>
        <dbReference type="EMBL" id="EHH67853.1"/>
    </source>
</evidence>
<feature type="transmembrane region" description="Helical" evidence="17">
    <location>
        <begin position="118"/>
        <end position="134"/>
    </location>
</feature>
<dbReference type="GO" id="GO:0019646">
    <property type="term" value="P:aerobic electron transport chain"/>
    <property type="evidence" value="ECO:0007669"/>
    <property type="project" value="InterPro"/>
</dbReference>
<dbReference type="PROSITE" id="PS50253">
    <property type="entry name" value="COX3"/>
    <property type="match status" value="1"/>
</dbReference>
<keyword evidence="8 19" id="KW-0560">Oxidoreductase</keyword>
<dbReference type="AlphaFoldDB" id="G6XJP1"/>
<reference evidence="19 20" key="1">
    <citation type="submission" date="2011-10" db="EMBL/GenBank/DDBJ databases">
        <title>Genome sequence of Gluconobacter morbifer G707, isolated from Drosophila gut.</title>
        <authorList>
            <person name="Lee W.-J."/>
            <person name="Kim E.-K."/>
        </authorList>
    </citation>
    <scope>NUCLEOTIDE SEQUENCE [LARGE SCALE GENOMIC DNA]</scope>
    <source>
        <strain evidence="19 20">G707</strain>
    </source>
</reference>
<dbReference type="SUPFAM" id="SSF81452">
    <property type="entry name" value="Cytochrome c oxidase subunit III-like"/>
    <property type="match status" value="1"/>
</dbReference>
<dbReference type="EMBL" id="AGQV01000005">
    <property type="protein sequence ID" value="EHH67853.1"/>
    <property type="molecule type" value="Genomic_DNA"/>
</dbReference>
<evidence type="ECO:0000256" key="13">
    <source>
        <dbReference type="ARBA" id="ARBA00032189"/>
    </source>
</evidence>
<dbReference type="InterPro" id="IPR013833">
    <property type="entry name" value="Cyt_c_oxidase_su3_a-hlx"/>
</dbReference>
<feature type="transmembrane region" description="Helical" evidence="17">
    <location>
        <begin position="154"/>
        <end position="187"/>
    </location>
</feature>
<dbReference type="InterPro" id="IPR033946">
    <property type="entry name" value="Ubiquinol_oxase_su3_dom"/>
</dbReference>
<feature type="transmembrane region" description="Helical" evidence="17">
    <location>
        <begin position="87"/>
        <end position="106"/>
    </location>
</feature>
<gene>
    <name evidence="19" type="ORF">GMO_16200</name>
</gene>
<comment type="subcellular location">
    <subcellularLocation>
        <location evidence="1 15">Cell membrane</location>
        <topology evidence="1 15">Multi-pass membrane protein</topology>
    </subcellularLocation>
</comment>
<evidence type="ECO:0000256" key="7">
    <source>
        <dbReference type="ARBA" id="ARBA00022989"/>
    </source>
</evidence>
<dbReference type="InterPro" id="IPR024791">
    <property type="entry name" value="Cyt_c/ubiquinol_Oxase_su3"/>
</dbReference>
<proteinExistence type="inferred from homology"/>
<evidence type="ECO:0000256" key="14">
    <source>
        <dbReference type="ARBA" id="ARBA00032717"/>
    </source>
</evidence>
<dbReference type="eggNOG" id="COG1845">
    <property type="taxonomic scope" value="Bacteria"/>
</dbReference>
<feature type="transmembrane region" description="Helical" evidence="17">
    <location>
        <begin position="199"/>
        <end position="221"/>
    </location>
</feature>
<accession>G6XJP1</accession>
<dbReference type="CDD" id="cd02863">
    <property type="entry name" value="Ubiquinol_oxidase_III"/>
    <property type="match status" value="1"/>
</dbReference>
<dbReference type="InterPro" id="IPR000298">
    <property type="entry name" value="Cyt_c_oxidase-like_su3"/>
</dbReference>
<keyword evidence="20" id="KW-1185">Reference proteome</keyword>
<comment type="caution">
    <text evidence="19">The sequence shown here is derived from an EMBL/GenBank/DDBJ whole genome shotgun (WGS) entry which is preliminary data.</text>
</comment>
<feature type="compositionally biased region" description="Polar residues" evidence="16">
    <location>
        <begin position="1"/>
        <end position="15"/>
    </location>
</feature>
<evidence type="ECO:0000256" key="6">
    <source>
        <dbReference type="ARBA" id="ARBA00022692"/>
    </source>
</evidence>
<keyword evidence="5" id="KW-1003">Cell membrane</keyword>
<keyword evidence="7 17" id="KW-1133">Transmembrane helix</keyword>
<dbReference type="STRING" id="1088869.GMO_16200"/>
<evidence type="ECO:0000256" key="3">
    <source>
        <dbReference type="ARBA" id="ARBA00011700"/>
    </source>
</evidence>
<comment type="subunit">
    <text evidence="3">Heterooctamer of two A chains, two B chains, two C chains and two D chains.</text>
</comment>
<dbReference type="Proteomes" id="UP000004949">
    <property type="component" value="Unassembled WGS sequence"/>
</dbReference>
<evidence type="ECO:0000256" key="11">
    <source>
        <dbReference type="ARBA" id="ARBA00030072"/>
    </source>
</evidence>
<dbReference type="PANTHER" id="PTHR11403">
    <property type="entry name" value="CYTOCHROME C OXIDASE SUBUNIT III"/>
    <property type="match status" value="1"/>
</dbReference>
<evidence type="ECO:0000256" key="17">
    <source>
        <dbReference type="SAM" id="Phobius"/>
    </source>
</evidence>
<evidence type="ECO:0000256" key="12">
    <source>
        <dbReference type="ARBA" id="ARBA00031884"/>
    </source>
</evidence>
<feature type="compositionally biased region" description="Basic and acidic residues" evidence="16">
    <location>
        <begin position="16"/>
        <end position="25"/>
    </location>
</feature>
<evidence type="ECO:0000256" key="15">
    <source>
        <dbReference type="RuleBase" id="RU003376"/>
    </source>
</evidence>
<dbReference type="Gene3D" id="1.20.120.80">
    <property type="entry name" value="Cytochrome c oxidase, subunit III, four-helix bundle"/>
    <property type="match status" value="1"/>
</dbReference>
<comment type="function">
    <text evidence="10">Cytochrome bo(3) ubiquinol terminal oxidase is the component of the aerobic respiratory chain of E.coli that predominates when cells are grown at high aeration. Has proton pump activity across the membrane in addition to electron transfer, pumping 2 protons/electron.</text>
</comment>
<evidence type="ECO:0000256" key="9">
    <source>
        <dbReference type="ARBA" id="ARBA00023136"/>
    </source>
</evidence>
<name>G6XJP1_9PROT</name>
<dbReference type="RefSeq" id="WP_008851767.1">
    <property type="nucleotide sequence ID" value="NZ_AGQV01000005.1"/>
</dbReference>
<dbReference type="GO" id="GO:0016491">
    <property type="term" value="F:oxidoreductase activity"/>
    <property type="evidence" value="ECO:0007669"/>
    <property type="project" value="UniProtKB-KW"/>
</dbReference>
<dbReference type="PANTHER" id="PTHR11403:SF2">
    <property type="entry name" value="CYTOCHROME BO(3) UBIQUINOL OXIDASE SUBUNIT 3"/>
    <property type="match status" value="1"/>
</dbReference>
<feature type="region of interest" description="Disordered" evidence="16">
    <location>
        <begin position="1"/>
        <end position="37"/>
    </location>
</feature>
<sequence>MSQSASMRGPSTTGQDIERHGRDHTPLGQPHTETQAREESEEVMFGFWIFLMSDLVIFAMVFATYGVMRDALAGGPGPKGLFDLNSAAIETVVLLSSSFTCGMSTLSAKYEESAGRTVAWLIVTLLLGFVFLGFEVHDFMDMVSKGGVPSRSGWLSALFTLIGTHGLHVTVGCLWGLVMIVQLFVFGLDQDVQTRLMRFGLFWHFLDIIWIGIFSVVYLLGLAP</sequence>
<evidence type="ECO:0000256" key="5">
    <source>
        <dbReference type="ARBA" id="ARBA00022475"/>
    </source>
</evidence>
<dbReference type="FunFam" id="1.20.120.80:FF:000001">
    <property type="entry name" value="Cytochrome (Ubi)quinol oxidase subunit III"/>
    <property type="match status" value="1"/>
</dbReference>
<evidence type="ECO:0000256" key="4">
    <source>
        <dbReference type="ARBA" id="ARBA00014687"/>
    </source>
</evidence>
<dbReference type="InterPro" id="IPR035973">
    <property type="entry name" value="Cyt_c_oxidase_su3-like_sf"/>
</dbReference>
<feature type="transmembrane region" description="Helical" evidence="17">
    <location>
        <begin position="45"/>
        <end position="67"/>
    </location>
</feature>
<organism evidence="19 20">
    <name type="scientific">Gluconobacter morbifer G707</name>
    <dbReference type="NCBI Taxonomy" id="1088869"/>
    <lineage>
        <taxon>Bacteria</taxon>
        <taxon>Pseudomonadati</taxon>
        <taxon>Pseudomonadota</taxon>
        <taxon>Alphaproteobacteria</taxon>
        <taxon>Acetobacterales</taxon>
        <taxon>Acetobacteraceae</taxon>
        <taxon>Gluconobacter</taxon>
    </lineage>
</organism>